<evidence type="ECO:0000313" key="3">
    <source>
        <dbReference type="Proteomes" id="UP001519460"/>
    </source>
</evidence>
<dbReference type="AlphaFoldDB" id="A0ABD0JX86"/>
<feature type="signal peptide" evidence="1">
    <location>
        <begin position="1"/>
        <end position="28"/>
    </location>
</feature>
<organism evidence="2 3">
    <name type="scientific">Batillaria attramentaria</name>
    <dbReference type="NCBI Taxonomy" id="370345"/>
    <lineage>
        <taxon>Eukaryota</taxon>
        <taxon>Metazoa</taxon>
        <taxon>Spiralia</taxon>
        <taxon>Lophotrochozoa</taxon>
        <taxon>Mollusca</taxon>
        <taxon>Gastropoda</taxon>
        <taxon>Caenogastropoda</taxon>
        <taxon>Sorbeoconcha</taxon>
        <taxon>Cerithioidea</taxon>
        <taxon>Batillariidae</taxon>
        <taxon>Batillaria</taxon>
    </lineage>
</organism>
<proteinExistence type="predicted"/>
<reference evidence="2 3" key="1">
    <citation type="journal article" date="2023" name="Sci. Data">
        <title>Genome assembly of the Korean intertidal mud-creeper Batillaria attramentaria.</title>
        <authorList>
            <person name="Patra A.K."/>
            <person name="Ho P.T."/>
            <person name="Jun S."/>
            <person name="Lee S.J."/>
            <person name="Kim Y."/>
            <person name="Won Y.J."/>
        </authorList>
    </citation>
    <scope>NUCLEOTIDE SEQUENCE [LARGE SCALE GENOMIC DNA]</scope>
    <source>
        <strain evidence="2">Wonlab-2016</strain>
    </source>
</reference>
<dbReference type="EMBL" id="JACVVK020000308">
    <property type="protein sequence ID" value="KAK7479200.1"/>
    <property type="molecule type" value="Genomic_DNA"/>
</dbReference>
<feature type="chain" id="PRO_5044872213" evidence="1">
    <location>
        <begin position="29"/>
        <end position="194"/>
    </location>
</feature>
<dbReference type="Proteomes" id="UP001519460">
    <property type="component" value="Unassembled WGS sequence"/>
</dbReference>
<name>A0ABD0JX86_9CAEN</name>
<comment type="caution">
    <text evidence="2">The sequence shown here is derived from an EMBL/GenBank/DDBJ whole genome shotgun (WGS) entry which is preliminary data.</text>
</comment>
<evidence type="ECO:0000313" key="2">
    <source>
        <dbReference type="EMBL" id="KAK7479200.1"/>
    </source>
</evidence>
<gene>
    <name evidence="2" type="ORF">BaRGS_00029544</name>
</gene>
<sequence length="194" mass="21715">MLSSKNKVQQTIIIVIILITLARRHTEGEELVKRSSVSLLRKGDFNALGRMLVLCVFARDAADIPLCLYRESECCLFFLATRSISRGTVKELIGKDSQRAKSALYLDALQCLCDPYLEWHELVSFGIDKGALGGFVNGFSVRLYMYLRTAFWGPRLAAWSRSVSVNVSVTFHVTESVGGRSDLRERHFGTCVTS</sequence>
<accession>A0ABD0JX86</accession>
<protein>
    <submittedName>
        <fullName evidence="2">Uncharacterized protein</fullName>
    </submittedName>
</protein>
<keyword evidence="1" id="KW-0732">Signal</keyword>
<keyword evidence="3" id="KW-1185">Reference proteome</keyword>
<evidence type="ECO:0000256" key="1">
    <source>
        <dbReference type="SAM" id="SignalP"/>
    </source>
</evidence>